<dbReference type="EMBL" id="KZ825389">
    <property type="protein sequence ID" value="RAH41387.1"/>
    <property type="molecule type" value="Genomic_DNA"/>
</dbReference>
<evidence type="ECO:0000313" key="2">
    <source>
        <dbReference type="Proteomes" id="UP000249057"/>
    </source>
</evidence>
<reference evidence="1" key="1">
    <citation type="submission" date="2018-02" db="EMBL/GenBank/DDBJ databases">
        <title>The genomes of Aspergillus section Nigri reveals drivers in fungal speciation.</title>
        <authorList>
            <consortium name="DOE Joint Genome Institute"/>
            <person name="Vesth T.C."/>
            <person name="Nybo J."/>
            <person name="Theobald S."/>
            <person name="Brandl J."/>
            <person name="Frisvad J.C."/>
            <person name="Nielsen K.F."/>
            <person name="Lyhne E.K."/>
            <person name="Kogle M.E."/>
            <person name="Kuo A."/>
            <person name="Riley R."/>
            <person name="Clum A."/>
            <person name="Nolan M."/>
            <person name="Lipzen A."/>
            <person name="Salamov A."/>
            <person name="Henrissat B."/>
            <person name="Wiebenga A."/>
            <person name="De vries R.P."/>
            <person name="Grigoriev I.V."/>
            <person name="Mortensen U.H."/>
            <person name="Andersen M.R."/>
            <person name="Baker S.E."/>
        </authorList>
    </citation>
    <scope>NUCLEOTIDE SEQUENCE</scope>
    <source>
        <strain evidence="1">CBS 621.78</strain>
    </source>
</reference>
<dbReference type="Proteomes" id="UP000249057">
    <property type="component" value="Unassembled WGS sequence"/>
</dbReference>
<gene>
    <name evidence="1" type="ORF">BO95DRAFT_272421</name>
</gene>
<proteinExistence type="predicted"/>
<organism evidence="1 2">
    <name type="scientific">Aspergillus brunneoviolaceus CBS 621.78</name>
    <dbReference type="NCBI Taxonomy" id="1450534"/>
    <lineage>
        <taxon>Eukaryota</taxon>
        <taxon>Fungi</taxon>
        <taxon>Dikarya</taxon>
        <taxon>Ascomycota</taxon>
        <taxon>Pezizomycotina</taxon>
        <taxon>Eurotiomycetes</taxon>
        <taxon>Eurotiomycetidae</taxon>
        <taxon>Eurotiales</taxon>
        <taxon>Aspergillaceae</taxon>
        <taxon>Aspergillus</taxon>
        <taxon>Aspergillus subgen. Circumdati</taxon>
    </lineage>
</organism>
<keyword evidence="2" id="KW-1185">Reference proteome</keyword>
<protein>
    <submittedName>
        <fullName evidence="1">Uncharacterized protein</fullName>
    </submittedName>
</protein>
<accession>A0ACD1FWR4</accession>
<evidence type="ECO:0000313" key="1">
    <source>
        <dbReference type="EMBL" id="RAH41387.1"/>
    </source>
</evidence>
<name>A0ACD1FWR4_9EURO</name>
<sequence>MFQSFFFFFLRCVLCHFPNLLTFFSSSRPPLRRKTIEPSPSRMGGCATGNDLRVATENRPRSSSICRTPTRQAEGGGRRRRRRRTTYSRSAMCATYQL</sequence>